<dbReference type="AlphaFoldDB" id="A0A7K0FNH3"/>
<evidence type="ECO:0000256" key="17">
    <source>
        <dbReference type="ARBA" id="ARBA00023264"/>
    </source>
</evidence>
<keyword evidence="10 18" id="KW-0808">Transferase</keyword>
<keyword evidence="14" id="KW-0443">Lipid metabolism</keyword>
<proteinExistence type="inferred from homology"/>
<comment type="pathway">
    <text evidence="3 18">Phospholipid metabolism; CDP-diacylglycerol biosynthesis; CDP-diacylglycerol from sn-glycerol 3-phosphate: step 3/3.</text>
</comment>
<protein>
    <recommendedName>
        <fullName evidence="7 18">Phosphatidate cytidylyltransferase</fullName>
        <ecNumber evidence="6 18">2.7.7.41</ecNumber>
    </recommendedName>
</protein>
<evidence type="ECO:0000256" key="10">
    <source>
        <dbReference type="ARBA" id="ARBA00022679"/>
    </source>
</evidence>
<keyword evidence="9" id="KW-0444">Lipid biosynthesis</keyword>
<dbReference type="PANTHER" id="PTHR46382:SF1">
    <property type="entry name" value="PHOSPHATIDATE CYTIDYLYLTRANSFERASE"/>
    <property type="match status" value="1"/>
</dbReference>
<keyword evidence="15 19" id="KW-0472">Membrane</keyword>
<evidence type="ECO:0000313" key="20">
    <source>
        <dbReference type="EMBL" id="MRX47534.1"/>
    </source>
</evidence>
<evidence type="ECO:0000256" key="2">
    <source>
        <dbReference type="ARBA" id="ARBA00004651"/>
    </source>
</evidence>
<evidence type="ECO:0000256" key="18">
    <source>
        <dbReference type="RuleBase" id="RU003938"/>
    </source>
</evidence>
<evidence type="ECO:0000256" key="13">
    <source>
        <dbReference type="ARBA" id="ARBA00022989"/>
    </source>
</evidence>
<feature type="transmembrane region" description="Helical" evidence="19">
    <location>
        <begin position="5"/>
        <end position="22"/>
    </location>
</feature>
<feature type="transmembrane region" description="Helical" evidence="19">
    <location>
        <begin position="177"/>
        <end position="196"/>
    </location>
</feature>
<evidence type="ECO:0000256" key="7">
    <source>
        <dbReference type="ARBA" id="ARBA00019373"/>
    </source>
</evidence>
<evidence type="ECO:0000256" key="15">
    <source>
        <dbReference type="ARBA" id="ARBA00023136"/>
    </source>
</evidence>
<evidence type="ECO:0000256" key="6">
    <source>
        <dbReference type="ARBA" id="ARBA00012487"/>
    </source>
</evidence>
<dbReference type="PANTHER" id="PTHR46382">
    <property type="entry name" value="PHOSPHATIDATE CYTIDYLYLTRANSFERASE"/>
    <property type="match status" value="1"/>
</dbReference>
<keyword evidence="13 19" id="KW-1133">Transmembrane helix</keyword>
<comment type="subcellular location">
    <subcellularLocation>
        <location evidence="2">Cell membrane</location>
        <topology evidence="2">Multi-pass membrane protein</topology>
    </subcellularLocation>
</comment>
<gene>
    <name evidence="20" type="ORF">GJJ64_10060</name>
</gene>
<dbReference type="GO" id="GO:0005886">
    <property type="term" value="C:plasma membrane"/>
    <property type="evidence" value="ECO:0007669"/>
    <property type="project" value="UniProtKB-SubCell"/>
</dbReference>
<dbReference type="InterPro" id="IPR000374">
    <property type="entry name" value="PC_trans"/>
</dbReference>
<feature type="transmembrane region" description="Helical" evidence="19">
    <location>
        <begin position="109"/>
        <end position="130"/>
    </location>
</feature>
<keyword evidence="12 18" id="KW-0548">Nucleotidyltransferase</keyword>
<accession>A0A7K0FNH3</accession>
<evidence type="ECO:0000256" key="1">
    <source>
        <dbReference type="ARBA" id="ARBA00001698"/>
    </source>
</evidence>
<evidence type="ECO:0000256" key="3">
    <source>
        <dbReference type="ARBA" id="ARBA00005119"/>
    </source>
</evidence>
<evidence type="ECO:0000256" key="12">
    <source>
        <dbReference type="ARBA" id="ARBA00022695"/>
    </source>
</evidence>
<evidence type="ECO:0000256" key="11">
    <source>
        <dbReference type="ARBA" id="ARBA00022692"/>
    </source>
</evidence>
<dbReference type="UniPathway" id="UPA00557">
    <property type="reaction ID" value="UER00614"/>
</dbReference>
<dbReference type="PROSITE" id="PS01315">
    <property type="entry name" value="CDS"/>
    <property type="match status" value="1"/>
</dbReference>
<dbReference type="GO" id="GO:0004605">
    <property type="term" value="F:phosphatidate cytidylyltransferase activity"/>
    <property type="evidence" value="ECO:0007669"/>
    <property type="project" value="UniProtKB-EC"/>
</dbReference>
<dbReference type="EMBL" id="WKJI01000002">
    <property type="protein sequence ID" value="MRX47534.1"/>
    <property type="molecule type" value="Genomic_DNA"/>
</dbReference>
<sequence>MKTRAITGVIFILIMLCSLFLGPYVFTGFYIFLSLICLMEFFSLVKTTGIRPHRSIGYIAALIIFASVAGRYFIQFETKWLLVNIPLFFGIFVRELYKKSKIPFSNIAYTFLGLFYTIVPFIFFHSIAFISGAYNYQLALGFFLMLWANDTGAYIFGVKFGKKRLFERHSPKKSWEGFFGGVATSITVACILAQYFTTYSLLHWVSMATLISCFGTMGDLVESMFKRSIEIKDSGKILPGHGGLLDRFDGLLLSAPVVFVYIYLITY</sequence>
<evidence type="ECO:0000256" key="9">
    <source>
        <dbReference type="ARBA" id="ARBA00022516"/>
    </source>
</evidence>
<keyword evidence="11 18" id="KW-0812">Transmembrane</keyword>
<organism evidence="20 21">
    <name type="scientific">Pedobacter puniceum</name>
    <dbReference type="NCBI Taxonomy" id="2666136"/>
    <lineage>
        <taxon>Bacteria</taxon>
        <taxon>Pseudomonadati</taxon>
        <taxon>Bacteroidota</taxon>
        <taxon>Sphingobacteriia</taxon>
        <taxon>Sphingobacteriales</taxon>
        <taxon>Sphingobacteriaceae</taxon>
        <taxon>Pedobacter</taxon>
    </lineage>
</organism>
<keyword evidence="16" id="KW-0594">Phospholipid biosynthesis</keyword>
<dbReference type="GO" id="GO:0016024">
    <property type="term" value="P:CDP-diacylglycerol biosynthetic process"/>
    <property type="evidence" value="ECO:0007669"/>
    <property type="project" value="UniProtKB-UniPathway"/>
</dbReference>
<keyword evidence="21" id="KW-1185">Reference proteome</keyword>
<feature type="transmembrane region" description="Helical" evidence="19">
    <location>
        <begin position="136"/>
        <end position="156"/>
    </location>
</feature>
<feature type="transmembrane region" description="Helical" evidence="19">
    <location>
        <begin position="244"/>
        <end position="264"/>
    </location>
</feature>
<comment type="catalytic activity">
    <reaction evidence="1 18">
        <text>a 1,2-diacyl-sn-glycero-3-phosphate + CTP + H(+) = a CDP-1,2-diacyl-sn-glycerol + diphosphate</text>
        <dbReference type="Rhea" id="RHEA:16229"/>
        <dbReference type="ChEBI" id="CHEBI:15378"/>
        <dbReference type="ChEBI" id="CHEBI:33019"/>
        <dbReference type="ChEBI" id="CHEBI:37563"/>
        <dbReference type="ChEBI" id="CHEBI:58332"/>
        <dbReference type="ChEBI" id="CHEBI:58608"/>
        <dbReference type="EC" id="2.7.7.41"/>
    </reaction>
</comment>
<evidence type="ECO:0000256" key="4">
    <source>
        <dbReference type="ARBA" id="ARBA00005189"/>
    </source>
</evidence>
<evidence type="ECO:0000313" key="21">
    <source>
        <dbReference type="Proteomes" id="UP000462931"/>
    </source>
</evidence>
<reference evidence="20 21" key="1">
    <citation type="submission" date="2019-11" db="EMBL/GenBank/DDBJ databases">
        <authorList>
            <person name="Cheng Q."/>
            <person name="Yang Z."/>
        </authorList>
    </citation>
    <scope>NUCLEOTIDE SEQUENCE [LARGE SCALE GENOMIC DNA]</scope>
    <source>
        <strain evidence="20 21">HX-22-1</strain>
    </source>
</reference>
<evidence type="ECO:0000256" key="19">
    <source>
        <dbReference type="SAM" id="Phobius"/>
    </source>
</evidence>
<comment type="pathway">
    <text evidence="4">Lipid metabolism.</text>
</comment>
<dbReference type="Proteomes" id="UP000462931">
    <property type="component" value="Unassembled WGS sequence"/>
</dbReference>
<evidence type="ECO:0000256" key="8">
    <source>
        <dbReference type="ARBA" id="ARBA00022475"/>
    </source>
</evidence>
<dbReference type="RefSeq" id="WP_154287659.1">
    <property type="nucleotide sequence ID" value="NZ_WKJI01000002.1"/>
</dbReference>
<evidence type="ECO:0000256" key="16">
    <source>
        <dbReference type="ARBA" id="ARBA00023209"/>
    </source>
</evidence>
<evidence type="ECO:0000256" key="5">
    <source>
        <dbReference type="ARBA" id="ARBA00010185"/>
    </source>
</evidence>
<keyword evidence="17" id="KW-1208">Phospholipid metabolism</keyword>
<keyword evidence="8" id="KW-1003">Cell membrane</keyword>
<comment type="caution">
    <text evidence="20">The sequence shown here is derived from an EMBL/GenBank/DDBJ whole genome shotgun (WGS) entry which is preliminary data.</text>
</comment>
<evidence type="ECO:0000256" key="14">
    <source>
        <dbReference type="ARBA" id="ARBA00023098"/>
    </source>
</evidence>
<feature type="transmembrane region" description="Helical" evidence="19">
    <location>
        <begin position="28"/>
        <end position="45"/>
    </location>
</feature>
<name>A0A7K0FNH3_9SPHI</name>
<dbReference type="EC" id="2.7.7.41" evidence="6 18"/>
<feature type="transmembrane region" description="Helical" evidence="19">
    <location>
        <begin position="57"/>
        <end position="74"/>
    </location>
</feature>
<comment type="similarity">
    <text evidence="5 18">Belongs to the CDS family.</text>
</comment>
<feature type="transmembrane region" description="Helical" evidence="19">
    <location>
        <begin position="80"/>
        <end position="97"/>
    </location>
</feature>
<dbReference type="Pfam" id="PF01148">
    <property type="entry name" value="CTP_transf_1"/>
    <property type="match status" value="1"/>
</dbReference>